<name>A0A2M4DGJ3_ANODA</name>
<evidence type="ECO:0000313" key="2">
    <source>
        <dbReference type="EMBL" id="MBW76621.1"/>
    </source>
</evidence>
<protein>
    <submittedName>
        <fullName evidence="2">Putative secreted protein</fullName>
    </submittedName>
</protein>
<evidence type="ECO:0000256" key="1">
    <source>
        <dbReference type="SAM" id="SignalP"/>
    </source>
</evidence>
<sequence length="119" mass="13458">MAVSVSWLSKLLLVRRILAKDTHTDKHTHTHFKSGLKMVHSFRSVALSSIRGVIRHALAAAAAAANAAGAVWKITFFLLWIVLELDAESRTESAKATAHRWCFVLLQWFRSYKWQTKKG</sequence>
<dbReference type="AlphaFoldDB" id="A0A2M4DGJ3"/>
<dbReference type="EMBL" id="GGFL01012443">
    <property type="protein sequence ID" value="MBW76621.1"/>
    <property type="molecule type" value="Transcribed_RNA"/>
</dbReference>
<keyword evidence="1" id="KW-0732">Signal</keyword>
<proteinExistence type="predicted"/>
<reference evidence="2" key="1">
    <citation type="submission" date="2018-01" db="EMBL/GenBank/DDBJ databases">
        <title>An insight into the sialome of Amazonian anophelines.</title>
        <authorList>
            <person name="Ribeiro J.M."/>
            <person name="Scarpassa V."/>
            <person name="Calvo E."/>
        </authorList>
    </citation>
    <scope>NUCLEOTIDE SEQUENCE</scope>
</reference>
<feature type="signal peptide" evidence="1">
    <location>
        <begin position="1"/>
        <end position="19"/>
    </location>
</feature>
<accession>A0A2M4DGJ3</accession>
<organism evidence="2">
    <name type="scientific">Anopheles darlingi</name>
    <name type="common">Mosquito</name>
    <dbReference type="NCBI Taxonomy" id="43151"/>
    <lineage>
        <taxon>Eukaryota</taxon>
        <taxon>Metazoa</taxon>
        <taxon>Ecdysozoa</taxon>
        <taxon>Arthropoda</taxon>
        <taxon>Hexapoda</taxon>
        <taxon>Insecta</taxon>
        <taxon>Pterygota</taxon>
        <taxon>Neoptera</taxon>
        <taxon>Endopterygota</taxon>
        <taxon>Diptera</taxon>
        <taxon>Nematocera</taxon>
        <taxon>Culicoidea</taxon>
        <taxon>Culicidae</taxon>
        <taxon>Anophelinae</taxon>
        <taxon>Anopheles</taxon>
    </lineage>
</organism>
<feature type="chain" id="PRO_5014837644" evidence="1">
    <location>
        <begin position="20"/>
        <end position="119"/>
    </location>
</feature>